<protein>
    <submittedName>
        <fullName evidence="1">Uncharacterized protein</fullName>
    </submittedName>
</protein>
<name>A0AAV8ZVW4_9CUCU</name>
<proteinExistence type="predicted"/>
<reference evidence="1" key="1">
    <citation type="journal article" date="2023" name="Insect Mol. Biol.">
        <title>Genome sequencing provides insights into the evolution of gene families encoding plant cell wall-degrading enzymes in longhorned beetles.</title>
        <authorList>
            <person name="Shin N.R."/>
            <person name="Okamura Y."/>
            <person name="Kirsch R."/>
            <person name="Pauchet Y."/>
        </authorList>
    </citation>
    <scope>NUCLEOTIDE SEQUENCE</scope>
    <source>
        <strain evidence="1">RBIC_L_NR</strain>
    </source>
</reference>
<sequence length="149" mass="17461">MKYLYKWIIIEKNSNRVSPQAMKILRIYMRLRISGQICNQKIQECAGDKSKVQKQLAEIKTYIEYCQSIEEKVSEDQQERIKQITRKCKEVLVKFQDDNDVNNSGIKSPRTTRKNIFIETSNEQVVPQNKVALVEVEEKIEIHEAKTIG</sequence>
<dbReference type="EMBL" id="JANEYF010000128">
    <property type="protein sequence ID" value="KAJ8972022.1"/>
    <property type="molecule type" value="Genomic_DNA"/>
</dbReference>
<comment type="caution">
    <text evidence="1">The sequence shown here is derived from an EMBL/GenBank/DDBJ whole genome shotgun (WGS) entry which is preliminary data.</text>
</comment>
<evidence type="ECO:0000313" key="2">
    <source>
        <dbReference type="Proteomes" id="UP001162156"/>
    </source>
</evidence>
<evidence type="ECO:0000313" key="1">
    <source>
        <dbReference type="EMBL" id="KAJ8972022.1"/>
    </source>
</evidence>
<gene>
    <name evidence="1" type="ORF">NQ314_000404</name>
</gene>
<dbReference type="Proteomes" id="UP001162156">
    <property type="component" value="Unassembled WGS sequence"/>
</dbReference>
<dbReference type="AlphaFoldDB" id="A0AAV8ZVW4"/>
<organism evidence="1 2">
    <name type="scientific">Rhamnusium bicolor</name>
    <dbReference type="NCBI Taxonomy" id="1586634"/>
    <lineage>
        <taxon>Eukaryota</taxon>
        <taxon>Metazoa</taxon>
        <taxon>Ecdysozoa</taxon>
        <taxon>Arthropoda</taxon>
        <taxon>Hexapoda</taxon>
        <taxon>Insecta</taxon>
        <taxon>Pterygota</taxon>
        <taxon>Neoptera</taxon>
        <taxon>Endopterygota</taxon>
        <taxon>Coleoptera</taxon>
        <taxon>Polyphaga</taxon>
        <taxon>Cucujiformia</taxon>
        <taxon>Chrysomeloidea</taxon>
        <taxon>Cerambycidae</taxon>
        <taxon>Lepturinae</taxon>
        <taxon>Rhagiini</taxon>
        <taxon>Rhamnusium</taxon>
    </lineage>
</organism>
<keyword evidence="2" id="KW-1185">Reference proteome</keyword>
<accession>A0AAV8ZVW4</accession>